<evidence type="ECO:0000313" key="1">
    <source>
        <dbReference type="EMBL" id="TRX39763.1"/>
    </source>
</evidence>
<comment type="caution">
    <text evidence="1">The sequence shown here is derived from an EMBL/GenBank/DDBJ whole genome shotgun (WGS) entry which is preliminary data.</text>
</comment>
<dbReference type="RefSeq" id="WP_144256339.1">
    <property type="nucleotide sequence ID" value="NZ_VJZT01000007.1"/>
</dbReference>
<dbReference type="OrthoDB" id="1148517at2"/>
<evidence type="ECO:0000313" key="2">
    <source>
        <dbReference type="Proteomes" id="UP000316371"/>
    </source>
</evidence>
<proteinExistence type="predicted"/>
<organism evidence="1 2">
    <name type="scientific">Flavobacterium restrictum</name>
    <dbReference type="NCBI Taxonomy" id="2594428"/>
    <lineage>
        <taxon>Bacteria</taxon>
        <taxon>Pseudomonadati</taxon>
        <taxon>Bacteroidota</taxon>
        <taxon>Flavobacteriia</taxon>
        <taxon>Flavobacteriales</taxon>
        <taxon>Flavobacteriaceae</taxon>
        <taxon>Flavobacterium</taxon>
    </lineage>
</organism>
<dbReference type="AlphaFoldDB" id="A0A553E4B9"/>
<dbReference type="Proteomes" id="UP000316371">
    <property type="component" value="Unassembled WGS sequence"/>
</dbReference>
<sequence>MKYILVLILLVVFAFKGQAQSEFSSKFKPIAPTKFPTKPKKTIPPPADLPKIVTPNVFKSPDAKTPSSSFSIGEPTPISMIPKPNEFMNPGDVYKDKMEKELNKTLVDNGLKEDSRLLVKIDVNFGEFRTKSQFLVIKYRDFGEIDGDLVKATLNQRVEQERLSMQANYKDFKIFLVNGINTFELEALNRGTLGGNTAEFQIYDDQGILVKSDYWNNWDTGVKGKFVIIKE</sequence>
<dbReference type="EMBL" id="VJZT01000007">
    <property type="protein sequence ID" value="TRX39763.1"/>
    <property type="molecule type" value="Genomic_DNA"/>
</dbReference>
<reference evidence="1 2" key="1">
    <citation type="submission" date="2019-07" db="EMBL/GenBank/DDBJ databases">
        <title>Novel species of Flavobacterium.</title>
        <authorList>
            <person name="Liu Q."/>
            <person name="Xin Y.-H."/>
        </authorList>
    </citation>
    <scope>NUCLEOTIDE SEQUENCE [LARGE SCALE GENOMIC DNA]</scope>
    <source>
        <strain evidence="1 2">LB1R34</strain>
    </source>
</reference>
<keyword evidence="2" id="KW-1185">Reference proteome</keyword>
<protein>
    <submittedName>
        <fullName evidence="1">Uncharacterized protein</fullName>
    </submittedName>
</protein>
<accession>A0A553E4B9</accession>
<gene>
    <name evidence="1" type="ORF">FNW21_08645</name>
</gene>
<name>A0A553E4B9_9FLAO</name>